<evidence type="ECO:0000313" key="11">
    <source>
        <dbReference type="Proteomes" id="UP000009073"/>
    </source>
</evidence>
<keyword evidence="4 9" id="KW-0802">TPR repeat</keyword>
<dbReference type="Gene3D" id="1.25.40.10">
    <property type="entry name" value="Tetratricopeptide repeat domain"/>
    <property type="match status" value="1"/>
</dbReference>
<dbReference type="InterPro" id="IPR050498">
    <property type="entry name" value="Ycf3"/>
</dbReference>
<keyword evidence="6" id="KW-0564">Palmitate</keyword>
<dbReference type="InterPro" id="IPR019734">
    <property type="entry name" value="TPR_rpt"/>
</dbReference>
<dbReference type="PIRSF" id="PIRSF004654">
    <property type="entry name" value="NlpI"/>
    <property type="match status" value="1"/>
</dbReference>
<evidence type="ECO:0000256" key="9">
    <source>
        <dbReference type="PROSITE-ProRule" id="PRU00339"/>
    </source>
</evidence>
<dbReference type="HOGENOM" id="CLU_071600_0_0_6"/>
<keyword evidence="3" id="KW-0677">Repeat</keyword>
<evidence type="ECO:0000256" key="7">
    <source>
        <dbReference type="ARBA" id="ARBA00023288"/>
    </source>
</evidence>
<dbReference type="InterPro" id="IPR011990">
    <property type="entry name" value="TPR-like_helical_dom_sf"/>
</dbReference>
<evidence type="ECO:0000256" key="4">
    <source>
        <dbReference type="ARBA" id="ARBA00022803"/>
    </source>
</evidence>
<evidence type="ECO:0000256" key="8">
    <source>
        <dbReference type="PIRNR" id="PIRNR004654"/>
    </source>
</evidence>
<comment type="subunit">
    <text evidence="8">Homodimer.</text>
</comment>
<dbReference type="SUPFAM" id="SSF48452">
    <property type="entry name" value="TPR-like"/>
    <property type="match status" value="1"/>
</dbReference>
<dbReference type="NCBIfam" id="NF008391">
    <property type="entry name" value="PRK11189.1"/>
    <property type="match status" value="1"/>
</dbReference>
<dbReference type="GO" id="GO:0046813">
    <property type="term" value="P:receptor-mediated virion attachment to host cell"/>
    <property type="evidence" value="ECO:0007669"/>
    <property type="project" value="TreeGrafter"/>
</dbReference>
<dbReference type="STRING" id="595494.Tola_2025"/>
<dbReference type="GO" id="GO:0005886">
    <property type="term" value="C:plasma membrane"/>
    <property type="evidence" value="ECO:0007669"/>
    <property type="project" value="UniProtKB-SubCell"/>
</dbReference>
<dbReference type="PROSITE" id="PS50005">
    <property type="entry name" value="TPR"/>
    <property type="match status" value="1"/>
</dbReference>
<dbReference type="InterPro" id="IPR023605">
    <property type="entry name" value="Lipoprotein_NlpI"/>
</dbReference>
<dbReference type="AlphaFoldDB" id="C4L7K8"/>
<evidence type="ECO:0000256" key="1">
    <source>
        <dbReference type="ARBA" id="ARBA00022475"/>
    </source>
</evidence>
<dbReference type="GO" id="GO:0009279">
    <property type="term" value="C:cell outer membrane"/>
    <property type="evidence" value="ECO:0007669"/>
    <property type="project" value="TreeGrafter"/>
</dbReference>
<comment type="function">
    <text evidence="8">May be involved in cell division.</text>
</comment>
<dbReference type="PANTHER" id="PTHR44858:SF1">
    <property type="entry name" value="UDP-N-ACETYLGLUCOSAMINE--PEPTIDE N-ACETYLGLUCOSAMINYLTRANSFERASE SPINDLY-RELATED"/>
    <property type="match status" value="1"/>
</dbReference>
<feature type="repeat" description="TPR" evidence="9">
    <location>
        <begin position="109"/>
        <end position="142"/>
    </location>
</feature>
<dbReference type="SMART" id="SM00028">
    <property type="entry name" value="TPR"/>
    <property type="match status" value="4"/>
</dbReference>
<protein>
    <recommendedName>
        <fullName evidence="8">Lipoprotein NlpI</fullName>
    </recommendedName>
</protein>
<dbReference type="Pfam" id="PF13181">
    <property type="entry name" value="TPR_8"/>
    <property type="match status" value="1"/>
</dbReference>
<evidence type="ECO:0000256" key="5">
    <source>
        <dbReference type="ARBA" id="ARBA00023136"/>
    </source>
</evidence>
<keyword evidence="7" id="KW-0449">Lipoprotein</keyword>
<dbReference type="eggNOG" id="COG4785">
    <property type="taxonomic scope" value="Bacteria"/>
</dbReference>
<dbReference type="Proteomes" id="UP000009073">
    <property type="component" value="Chromosome"/>
</dbReference>
<reference evidence="10 11" key="2">
    <citation type="journal article" date="2011" name="Stand. Genomic Sci.">
        <title>Complete genome sequence of Tolumonas auensis type strain (TA 4).</title>
        <authorList>
            <person name="Chertkov O."/>
            <person name="Copeland A."/>
            <person name="Lucas S."/>
            <person name="Lapidus A."/>
            <person name="Berry K.W."/>
            <person name="Detter J.C."/>
            <person name="Del Rio T.G."/>
            <person name="Hammon N."/>
            <person name="Dalin E."/>
            <person name="Tice H."/>
            <person name="Pitluck S."/>
            <person name="Richardson P."/>
            <person name="Bruce D."/>
            <person name="Goodwin L."/>
            <person name="Han C."/>
            <person name="Tapia R."/>
            <person name="Saunders E."/>
            <person name="Schmutz J."/>
            <person name="Brettin T."/>
            <person name="Larimer F."/>
            <person name="Land M."/>
            <person name="Hauser L."/>
            <person name="Spring S."/>
            <person name="Rohde M."/>
            <person name="Kyrpides N.C."/>
            <person name="Ivanova N."/>
            <person name="Goker M."/>
            <person name="Beller H.R."/>
            <person name="Klenk H.P."/>
            <person name="Woyke T."/>
        </authorList>
    </citation>
    <scope>NUCLEOTIDE SEQUENCE [LARGE SCALE GENOMIC DNA]</scope>
    <source>
        <strain evidence="11">DSM 9187 / TA4</strain>
    </source>
</reference>
<keyword evidence="2" id="KW-0732">Signal</keyword>
<name>C4L7K8_TOLAT</name>
<dbReference type="RefSeq" id="WP_015879092.1">
    <property type="nucleotide sequence ID" value="NC_012691.1"/>
</dbReference>
<keyword evidence="1 8" id="KW-1003">Cell membrane</keyword>
<gene>
    <name evidence="10" type="ordered locus">Tola_2025</name>
</gene>
<keyword evidence="11" id="KW-1185">Reference proteome</keyword>
<dbReference type="KEGG" id="tau:Tola_2025"/>
<evidence type="ECO:0000256" key="3">
    <source>
        <dbReference type="ARBA" id="ARBA00022737"/>
    </source>
</evidence>
<keyword evidence="5 8" id="KW-0472">Membrane</keyword>
<dbReference type="PANTHER" id="PTHR44858">
    <property type="entry name" value="TETRATRICOPEPTIDE REPEAT PROTEIN 6"/>
    <property type="match status" value="1"/>
</dbReference>
<evidence type="ECO:0000313" key="10">
    <source>
        <dbReference type="EMBL" id="ACQ93624.1"/>
    </source>
</evidence>
<sequence length="310" mass="35588">MELWNQLGRLSCVFIVCALAGCSSHSDVLSANAKNMQPPSVVLATPLQVTYQNELALARLGQLLATNDLNSDQRAALFYERGMMFDKVGLRTMARIDFSRALREKPDFAEAYNFIGVYLTQQQDFDNAYDAFDSALELAPGYDYAYLNRGIALYYAHRPELAIKDMEVFQQRKPDDPYRALWLFLTEAQLDRNKAMQSLVKRYDEHRSDEWGWNIVKVYTGKQDPAEFIRRIADSTDSNRQLAEHLCEAYFYLAKLSQLQGNTDAADAYFKLSLANNVFDFIEHRYALLELQLANQAPNSYPEELDFEAE</sequence>
<dbReference type="PROSITE" id="PS50293">
    <property type="entry name" value="TPR_REGION"/>
    <property type="match status" value="1"/>
</dbReference>
<accession>C4L7K8</accession>
<dbReference type="EMBL" id="CP001616">
    <property type="protein sequence ID" value="ACQ93624.1"/>
    <property type="molecule type" value="Genomic_DNA"/>
</dbReference>
<organism evidence="10 11">
    <name type="scientific">Tolumonas auensis (strain DSM 9187 / NBRC 110442 / TA 4)</name>
    <dbReference type="NCBI Taxonomy" id="595494"/>
    <lineage>
        <taxon>Bacteria</taxon>
        <taxon>Pseudomonadati</taxon>
        <taxon>Pseudomonadota</taxon>
        <taxon>Gammaproteobacteria</taxon>
        <taxon>Aeromonadales</taxon>
        <taxon>Aeromonadaceae</taxon>
        <taxon>Tolumonas</taxon>
    </lineage>
</organism>
<proteinExistence type="predicted"/>
<reference evidence="11" key="1">
    <citation type="submission" date="2009-05" db="EMBL/GenBank/DDBJ databases">
        <title>Complete sequence of Tolumonas auensis DSM 9187.</title>
        <authorList>
            <consortium name="US DOE Joint Genome Institute"/>
            <person name="Lucas S."/>
            <person name="Copeland A."/>
            <person name="Lapidus A."/>
            <person name="Glavina del Rio T."/>
            <person name="Tice H."/>
            <person name="Bruce D."/>
            <person name="Goodwin L."/>
            <person name="Pitluck S."/>
            <person name="Chertkov O."/>
            <person name="Brettin T."/>
            <person name="Detter J.C."/>
            <person name="Han C."/>
            <person name="Larimer F."/>
            <person name="Land M."/>
            <person name="Hauser L."/>
            <person name="Kyrpides N."/>
            <person name="Mikhailova N."/>
            <person name="Spring S."/>
            <person name="Beller H."/>
        </authorList>
    </citation>
    <scope>NUCLEOTIDE SEQUENCE [LARGE SCALE GENOMIC DNA]</scope>
    <source>
        <strain evidence="11">DSM 9187 / TA4</strain>
    </source>
</reference>
<comment type="subcellular location">
    <subcellularLocation>
        <location evidence="8">Cell membrane</location>
    </subcellularLocation>
</comment>
<evidence type="ECO:0000256" key="6">
    <source>
        <dbReference type="ARBA" id="ARBA00023139"/>
    </source>
</evidence>
<evidence type="ECO:0000256" key="2">
    <source>
        <dbReference type="ARBA" id="ARBA00022729"/>
    </source>
</evidence>